<evidence type="ECO:0000313" key="6">
    <source>
        <dbReference type="EMBL" id="SDT52361.1"/>
    </source>
</evidence>
<name>A0A1H2B2E0_MUCMA</name>
<dbReference type="AlphaFoldDB" id="A0A1H2B2E0"/>
<protein>
    <submittedName>
        <fullName evidence="6">Zinc transporter, ZIP family</fullName>
    </submittedName>
</protein>
<organism evidence="6 7">
    <name type="scientific">Mucilaginibacter mallensis</name>
    <dbReference type="NCBI Taxonomy" id="652787"/>
    <lineage>
        <taxon>Bacteria</taxon>
        <taxon>Pseudomonadati</taxon>
        <taxon>Bacteroidota</taxon>
        <taxon>Sphingobacteriia</taxon>
        <taxon>Sphingobacteriales</taxon>
        <taxon>Sphingobacteriaceae</taxon>
        <taxon>Mucilaginibacter</taxon>
    </lineage>
</organism>
<dbReference type="GO" id="GO:0016020">
    <property type="term" value="C:membrane"/>
    <property type="evidence" value="ECO:0007669"/>
    <property type="project" value="UniProtKB-SubCell"/>
</dbReference>
<gene>
    <name evidence="6" type="ORF">SAMN05216490_3869</name>
</gene>
<dbReference type="InterPro" id="IPR003689">
    <property type="entry name" value="ZIP"/>
</dbReference>
<keyword evidence="3 5" id="KW-1133">Transmembrane helix</keyword>
<evidence type="ECO:0000256" key="4">
    <source>
        <dbReference type="ARBA" id="ARBA00023136"/>
    </source>
</evidence>
<feature type="transmembrane region" description="Helical" evidence="5">
    <location>
        <begin position="150"/>
        <end position="168"/>
    </location>
</feature>
<dbReference type="Proteomes" id="UP000199679">
    <property type="component" value="Chromosome I"/>
</dbReference>
<keyword evidence="7" id="KW-1185">Reference proteome</keyword>
<dbReference type="PANTHER" id="PTHR16950:SF16">
    <property type="entry name" value="ZINC TRANSPORTER ZIP13"/>
    <property type="match status" value="1"/>
</dbReference>
<dbReference type="GO" id="GO:0046873">
    <property type="term" value="F:metal ion transmembrane transporter activity"/>
    <property type="evidence" value="ECO:0007669"/>
    <property type="project" value="InterPro"/>
</dbReference>
<reference evidence="6 7" key="1">
    <citation type="submission" date="2016-10" db="EMBL/GenBank/DDBJ databases">
        <authorList>
            <person name="de Groot N.N."/>
        </authorList>
    </citation>
    <scope>NUCLEOTIDE SEQUENCE [LARGE SCALE GENOMIC DNA]</scope>
    <source>
        <strain evidence="6 7">MP1X4</strain>
    </source>
</reference>
<sequence length="227" mass="24411">MGGLLALRFQSKLYLILGFSAGAVIGVAFFDLLPTAIELASKTYGVREITSMAGFGFVVYLLLDRLAVHFNQHKTNSNTSSGSLRGKIAALCLTLHSFLDGVAIGLAFHLSLAIGSLVAVAVLVHDFADGINTTNVILKENGSRRNALKWLITNAIAPLLGALSTLYYKLPAENLGLLLALISGFFLYIGASDFLPESRARHPKLITLFMTILGILTLYMAIRIAEV</sequence>
<feature type="transmembrane region" description="Helical" evidence="5">
    <location>
        <begin position="12"/>
        <end position="37"/>
    </location>
</feature>
<dbReference type="PANTHER" id="PTHR16950">
    <property type="entry name" value="ZINC TRANSPORTER SLC39A7 HISTIDINE-RICH MEMBRANE PROTEIN KE4"/>
    <property type="match status" value="1"/>
</dbReference>
<feature type="transmembrane region" description="Helical" evidence="5">
    <location>
        <begin position="207"/>
        <end position="225"/>
    </location>
</feature>
<dbReference type="Pfam" id="PF02535">
    <property type="entry name" value="Zip"/>
    <property type="match status" value="1"/>
</dbReference>
<dbReference type="STRING" id="652787.SAMN05216490_3869"/>
<dbReference type="EMBL" id="LT629740">
    <property type="protein sequence ID" value="SDT52361.1"/>
    <property type="molecule type" value="Genomic_DNA"/>
</dbReference>
<keyword evidence="2 5" id="KW-0812">Transmembrane</keyword>
<keyword evidence="4 5" id="KW-0472">Membrane</keyword>
<evidence type="ECO:0000256" key="5">
    <source>
        <dbReference type="SAM" id="Phobius"/>
    </source>
</evidence>
<feature type="transmembrane region" description="Helical" evidence="5">
    <location>
        <begin position="49"/>
        <end position="68"/>
    </location>
</feature>
<evidence type="ECO:0000256" key="1">
    <source>
        <dbReference type="ARBA" id="ARBA00004141"/>
    </source>
</evidence>
<comment type="subcellular location">
    <subcellularLocation>
        <location evidence="1">Membrane</location>
        <topology evidence="1">Multi-pass membrane protein</topology>
    </subcellularLocation>
</comment>
<feature type="transmembrane region" description="Helical" evidence="5">
    <location>
        <begin position="174"/>
        <end position="195"/>
    </location>
</feature>
<evidence type="ECO:0000256" key="2">
    <source>
        <dbReference type="ARBA" id="ARBA00022692"/>
    </source>
</evidence>
<evidence type="ECO:0000313" key="7">
    <source>
        <dbReference type="Proteomes" id="UP000199679"/>
    </source>
</evidence>
<proteinExistence type="predicted"/>
<accession>A0A1H2B2E0</accession>
<evidence type="ECO:0000256" key="3">
    <source>
        <dbReference type="ARBA" id="ARBA00022989"/>
    </source>
</evidence>
<feature type="transmembrane region" description="Helical" evidence="5">
    <location>
        <begin position="114"/>
        <end position="138"/>
    </location>
</feature>